<comment type="caution">
    <text evidence="2">The sequence shown here is derived from an EMBL/GenBank/DDBJ whole genome shotgun (WGS) entry which is preliminary data.</text>
</comment>
<evidence type="ECO:0000313" key="3">
    <source>
        <dbReference type="Proteomes" id="UP000265631"/>
    </source>
</evidence>
<name>A0A395M646_9HYPO</name>
<evidence type="ECO:0000256" key="1">
    <source>
        <dbReference type="SAM" id="MobiDB-lite"/>
    </source>
</evidence>
<sequence length="82" mass="8820">MAASAHSYPSDRATHGSSVGKPRALSPVSGPTGAGRCDHTAVRDMRTHGNAQLPADRDDLAREIEIMWNEGEKLEPQLPKKS</sequence>
<feature type="region of interest" description="Disordered" evidence="1">
    <location>
        <begin position="1"/>
        <end position="58"/>
    </location>
</feature>
<dbReference type="AlphaFoldDB" id="A0A395M646"/>
<accession>A0A395M646</accession>
<feature type="compositionally biased region" description="Basic and acidic residues" evidence="1">
    <location>
        <begin position="36"/>
        <end position="47"/>
    </location>
</feature>
<dbReference type="EMBL" id="PXXK01000588">
    <property type="protein sequence ID" value="RFN43362.1"/>
    <property type="molecule type" value="Genomic_DNA"/>
</dbReference>
<evidence type="ECO:0000313" key="2">
    <source>
        <dbReference type="EMBL" id="RFN43362.1"/>
    </source>
</evidence>
<dbReference type="Proteomes" id="UP000265631">
    <property type="component" value="Unassembled WGS sequence"/>
</dbReference>
<gene>
    <name evidence="2" type="ORF">FIE12Z_12392</name>
</gene>
<protein>
    <submittedName>
        <fullName evidence="2">Uncharacterized protein</fullName>
    </submittedName>
</protein>
<organism evidence="2 3">
    <name type="scientific">Fusarium flagelliforme</name>
    <dbReference type="NCBI Taxonomy" id="2675880"/>
    <lineage>
        <taxon>Eukaryota</taxon>
        <taxon>Fungi</taxon>
        <taxon>Dikarya</taxon>
        <taxon>Ascomycota</taxon>
        <taxon>Pezizomycotina</taxon>
        <taxon>Sordariomycetes</taxon>
        <taxon>Hypocreomycetidae</taxon>
        <taxon>Hypocreales</taxon>
        <taxon>Nectriaceae</taxon>
        <taxon>Fusarium</taxon>
        <taxon>Fusarium incarnatum-equiseti species complex</taxon>
    </lineage>
</organism>
<keyword evidence="3" id="KW-1185">Reference proteome</keyword>
<proteinExistence type="predicted"/>
<reference evidence="2 3" key="1">
    <citation type="journal article" date="2018" name="PLoS Pathog.">
        <title>Evolution of structural diversity of trichothecenes, a family of toxins produced by plant pathogenic and entomopathogenic fungi.</title>
        <authorList>
            <person name="Proctor R.H."/>
            <person name="McCormick S.P."/>
            <person name="Kim H.S."/>
            <person name="Cardoza R.E."/>
            <person name="Stanley A.M."/>
            <person name="Lindo L."/>
            <person name="Kelly A."/>
            <person name="Brown D.W."/>
            <person name="Lee T."/>
            <person name="Vaughan M.M."/>
            <person name="Alexander N.J."/>
            <person name="Busman M."/>
            <person name="Gutierrez S."/>
        </authorList>
    </citation>
    <scope>NUCLEOTIDE SEQUENCE [LARGE SCALE GENOMIC DNA]</scope>
    <source>
        <strain evidence="2 3">NRRL 13405</strain>
    </source>
</reference>